<organism evidence="2 3">
    <name type="scientific">Amanita muscaria (strain Koide BX008)</name>
    <dbReference type="NCBI Taxonomy" id="946122"/>
    <lineage>
        <taxon>Eukaryota</taxon>
        <taxon>Fungi</taxon>
        <taxon>Dikarya</taxon>
        <taxon>Basidiomycota</taxon>
        <taxon>Agaricomycotina</taxon>
        <taxon>Agaricomycetes</taxon>
        <taxon>Agaricomycetidae</taxon>
        <taxon>Agaricales</taxon>
        <taxon>Pluteineae</taxon>
        <taxon>Amanitaceae</taxon>
        <taxon>Amanita</taxon>
    </lineage>
</organism>
<dbReference type="AlphaFoldDB" id="A0A0C2WMM7"/>
<feature type="chain" id="PRO_5002158234" evidence="1">
    <location>
        <begin position="21"/>
        <end position="56"/>
    </location>
</feature>
<gene>
    <name evidence="2" type="ORF">M378DRAFT_165303</name>
</gene>
<proteinExistence type="predicted"/>
<reference evidence="2 3" key="1">
    <citation type="submission" date="2014-04" db="EMBL/GenBank/DDBJ databases">
        <title>Evolutionary Origins and Diversification of the Mycorrhizal Mutualists.</title>
        <authorList>
            <consortium name="DOE Joint Genome Institute"/>
            <consortium name="Mycorrhizal Genomics Consortium"/>
            <person name="Kohler A."/>
            <person name="Kuo A."/>
            <person name="Nagy L.G."/>
            <person name="Floudas D."/>
            <person name="Copeland A."/>
            <person name="Barry K.W."/>
            <person name="Cichocki N."/>
            <person name="Veneault-Fourrey C."/>
            <person name="LaButti K."/>
            <person name="Lindquist E.A."/>
            <person name="Lipzen A."/>
            <person name="Lundell T."/>
            <person name="Morin E."/>
            <person name="Murat C."/>
            <person name="Riley R."/>
            <person name="Ohm R."/>
            <person name="Sun H."/>
            <person name="Tunlid A."/>
            <person name="Henrissat B."/>
            <person name="Grigoriev I.V."/>
            <person name="Hibbett D.S."/>
            <person name="Martin F."/>
        </authorList>
    </citation>
    <scope>NUCLEOTIDE SEQUENCE [LARGE SCALE GENOMIC DNA]</scope>
    <source>
        <strain evidence="2 3">Koide BX008</strain>
    </source>
</reference>
<dbReference type="EMBL" id="KN818266">
    <property type="protein sequence ID" value="KIL62842.1"/>
    <property type="molecule type" value="Genomic_DNA"/>
</dbReference>
<accession>A0A0C2WMM7</accession>
<keyword evidence="1" id="KW-0732">Signal</keyword>
<dbReference type="Proteomes" id="UP000054549">
    <property type="component" value="Unassembled WGS sequence"/>
</dbReference>
<feature type="signal peptide" evidence="1">
    <location>
        <begin position="1"/>
        <end position="20"/>
    </location>
</feature>
<keyword evidence="3" id="KW-1185">Reference proteome</keyword>
<evidence type="ECO:0000313" key="2">
    <source>
        <dbReference type="EMBL" id="KIL62842.1"/>
    </source>
</evidence>
<dbReference type="InParanoid" id="A0A0C2WMM7"/>
<evidence type="ECO:0000256" key="1">
    <source>
        <dbReference type="SAM" id="SignalP"/>
    </source>
</evidence>
<sequence>MRERGALLLAYLIRISFCIAQQSAGSLASVLSVQCVTTSLLHSADAGESMAYRRYA</sequence>
<protein>
    <submittedName>
        <fullName evidence="2">Uncharacterized protein</fullName>
    </submittedName>
</protein>
<name>A0A0C2WMM7_AMAMK</name>
<dbReference type="HOGENOM" id="CLU_3013718_0_0_1"/>
<evidence type="ECO:0000313" key="3">
    <source>
        <dbReference type="Proteomes" id="UP000054549"/>
    </source>
</evidence>